<proteinExistence type="predicted"/>
<dbReference type="HOGENOM" id="CLU_085824_0_0_1"/>
<evidence type="ECO:0000313" key="2">
    <source>
        <dbReference type="Proteomes" id="UP000054166"/>
    </source>
</evidence>
<gene>
    <name evidence="1" type="ORF">PILCRDRAFT_64078</name>
</gene>
<feature type="non-terminal residue" evidence="1">
    <location>
        <position position="1"/>
    </location>
</feature>
<organism evidence="1 2">
    <name type="scientific">Piloderma croceum (strain F 1598)</name>
    <dbReference type="NCBI Taxonomy" id="765440"/>
    <lineage>
        <taxon>Eukaryota</taxon>
        <taxon>Fungi</taxon>
        <taxon>Dikarya</taxon>
        <taxon>Basidiomycota</taxon>
        <taxon>Agaricomycotina</taxon>
        <taxon>Agaricomycetes</taxon>
        <taxon>Agaricomycetidae</taxon>
        <taxon>Atheliales</taxon>
        <taxon>Atheliaceae</taxon>
        <taxon>Piloderma</taxon>
    </lineage>
</organism>
<sequence length="205" mass="22338">YIQLRGLPRTALPADVQRAIVRGKLLGVSDVAIDYHRFIPTGRAYLTLVTPDALNFNLKALRNASISSLPITSASSPPPISFAARTRGAKGRVDAADRGLFGDGPRGGVPIEGKSVVLWGLPGRLTAEGLKGLLRNFKLAGTEGGQKEFVKLEGPEGTGYTRVSKHLIRMSSVSEAHRMVRALHMTYFMPDVHKSKYLIRCRVVY</sequence>
<protein>
    <recommendedName>
        <fullName evidence="3">RRM domain-containing protein</fullName>
    </recommendedName>
</protein>
<dbReference type="EMBL" id="KN832980">
    <property type="protein sequence ID" value="KIM87022.1"/>
    <property type="molecule type" value="Genomic_DNA"/>
</dbReference>
<reference evidence="2" key="2">
    <citation type="submission" date="2015-01" db="EMBL/GenBank/DDBJ databases">
        <title>Evolutionary Origins and Diversification of the Mycorrhizal Mutualists.</title>
        <authorList>
            <consortium name="DOE Joint Genome Institute"/>
            <consortium name="Mycorrhizal Genomics Consortium"/>
            <person name="Kohler A."/>
            <person name="Kuo A."/>
            <person name="Nagy L.G."/>
            <person name="Floudas D."/>
            <person name="Copeland A."/>
            <person name="Barry K.W."/>
            <person name="Cichocki N."/>
            <person name="Veneault-Fourrey C."/>
            <person name="LaButti K."/>
            <person name="Lindquist E.A."/>
            <person name="Lipzen A."/>
            <person name="Lundell T."/>
            <person name="Morin E."/>
            <person name="Murat C."/>
            <person name="Riley R."/>
            <person name="Ohm R."/>
            <person name="Sun H."/>
            <person name="Tunlid A."/>
            <person name="Henrissat B."/>
            <person name="Grigoriev I.V."/>
            <person name="Hibbett D.S."/>
            <person name="Martin F."/>
        </authorList>
    </citation>
    <scope>NUCLEOTIDE SEQUENCE [LARGE SCALE GENOMIC DNA]</scope>
    <source>
        <strain evidence="2">F 1598</strain>
    </source>
</reference>
<evidence type="ECO:0008006" key="3">
    <source>
        <dbReference type="Google" id="ProtNLM"/>
    </source>
</evidence>
<dbReference type="AlphaFoldDB" id="A0A0C3CBE3"/>
<dbReference type="Proteomes" id="UP000054166">
    <property type="component" value="Unassembled WGS sequence"/>
</dbReference>
<dbReference type="OrthoDB" id="5541797at2759"/>
<evidence type="ECO:0000313" key="1">
    <source>
        <dbReference type="EMBL" id="KIM87022.1"/>
    </source>
</evidence>
<dbReference type="InParanoid" id="A0A0C3CBE3"/>
<keyword evidence="2" id="KW-1185">Reference proteome</keyword>
<accession>A0A0C3CBE3</accession>
<name>A0A0C3CBE3_PILCF</name>
<reference evidence="1 2" key="1">
    <citation type="submission" date="2014-04" db="EMBL/GenBank/DDBJ databases">
        <authorList>
            <consortium name="DOE Joint Genome Institute"/>
            <person name="Kuo A."/>
            <person name="Tarkka M."/>
            <person name="Buscot F."/>
            <person name="Kohler A."/>
            <person name="Nagy L.G."/>
            <person name="Floudas D."/>
            <person name="Copeland A."/>
            <person name="Barry K.W."/>
            <person name="Cichocki N."/>
            <person name="Veneault-Fourrey C."/>
            <person name="LaButti K."/>
            <person name="Lindquist E.A."/>
            <person name="Lipzen A."/>
            <person name="Lundell T."/>
            <person name="Morin E."/>
            <person name="Murat C."/>
            <person name="Sun H."/>
            <person name="Tunlid A."/>
            <person name="Henrissat B."/>
            <person name="Grigoriev I.V."/>
            <person name="Hibbett D.S."/>
            <person name="Martin F."/>
            <person name="Nordberg H.P."/>
            <person name="Cantor M.N."/>
            <person name="Hua S.X."/>
        </authorList>
    </citation>
    <scope>NUCLEOTIDE SEQUENCE [LARGE SCALE GENOMIC DNA]</scope>
    <source>
        <strain evidence="1 2">F 1598</strain>
    </source>
</reference>